<evidence type="ECO:0000256" key="1">
    <source>
        <dbReference type="ARBA" id="ARBA00007553"/>
    </source>
</evidence>
<keyword evidence="2" id="KW-0732">Signal</keyword>
<dbReference type="Gene3D" id="3.40.80.10">
    <property type="entry name" value="Peptidoglycan recognition protein-like"/>
    <property type="match status" value="1"/>
</dbReference>
<dbReference type="Pfam" id="PF01510">
    <property type="entry name" value="Amidase_2"/>
    <property type="match status" value="1"/>
</dbReference>
<evidence type="ECO:0000259" key="4">
    <source>
        <dbReference type="SMART" id="SM00701"/>
    </source>
</evidence>
<dbReference type="InterPro" id="IPR036505">
    <property type="entry name" value="Amidase/PGRP_sf"/>
</dbReference>
<dbReference type="RefSeq" id="WP_345600804.1">
    <property type="nucleotide sequence ID" value="NZ_BAABLT010000018.1"/>
</dbReference>
<gene>
    <name evidence="5" type="ORF">ACFQ16_28110</name>
</gene>
<feature type="domain" description="N-acetylmuramoyl-L-alanine amidase" evidence="3">
    <location>
        <begin position="157"/>
        <end position="324"/>
    </location>
</feature>
<evidence type="ECO:0000313" key="6">
    <source>
        <dbReference type="Proteomes" id="UP001597018"/>
    </source>
</evidence>
<feature type="signal peptide" evidence="2">
    <location>
        <begin position="1"/>
        <end position="20"/>
    </location>
</feature>
<reference evidence="6" key="1">
    <citation type="journal article" date="2019" name="Int. J. Syst. Evol. Microbiol.">
        <title>The Global Catalogue of Microorganisms (GCM) 10K type strain sequencing project: providing services to taxonomists for standard genome sequencing and annotation.</title>
        <authorList>
            <consortium name="The Broad Institute Genomics Platform"/>
            <consortium name="The Broad Institute Genome Sequencing Center for Infectious Disease"/>
            <person name="Wu L."/>
            <person name="Ma J."/>
        </authorList>
    </citation>
    <scope>NUCLEOTIDE SEQUENCE [LARGE SCALE GENOMIC DNA]</scope>
    <source>
        <strain evidence="6">CCUG 56401</strain>
    </source>
</reference>
<evidence type="ECO:0000313" key="5">
    <source>
        <dbReference type="EMBL" id="MFD0923626.1"/>
    </source>
</evidence>
<organism evidence="5 6">
    <name type="scientific">Saccharopolyspora rosea</name>
    <dbReference type="NCBI Taxonomy" id="524884"/>
    <lineage>
        <taxon>Bacteria</taxon>
        <taxon>Bacillati</taxon>
        <taxon>Actinomycetota</taxon>
        <taxon>Actinomycetes</taxon>
        <taxon>Pseudonocardiales</taxon>
        <taxon>Pseudonocardiaceae</taxon>
        <taxon>Saccharopolyspora</taxon>
    </lineage>
</organism>
<keyword evidence="6" id="KW-1185">Reference proteome</keyword>
<comment type="caution">
    <text evidence="5">The sequence shown here is derived from an EMBL/GenBank/DDBJ whole genome shotgun (WGS) entry which is preliminary data.</text>
</comment>
<dbReference type="EMBL" id="JBHTIW010000038">
    <property type="protein sequence ID" value="MFD0923626.1"/>
    <property type="molecule type" value="Genomic_DNA"/>
</dbReference>
<dbReference type="SMART" id="SM00701">
    <property type="entry name" value="PGRP"/>
    <property type="match status" value="1"/>
</dbReference>
<dbReference type="InterPro" id="IPR002502">
    <property type="entry name" value="Amidase_domain"/>
</dbReference>
<dbReference type="PANTHER" id="PTHR11022:SF41">
    <property type="entry name" value="PEPTIDOGLYCAN-RECOGNITION PROTEIN LC-RELATED"/>
    <property type="match status" value="1"/>
</dbReference>
<dbReference type="CDD" id="cd06583">
    <property type="entry name" value="PGRP"/>
    <property type="match status" value="1"/>
</dbReference>
<dbReference type="InterPro" id="IPR006619">
    <property type="entry name" value="PGRP_domain_met/bac"/>
</dbReference>
<evidence type="ECO:0000256" key="2">
    <source>
        <dbReference type="SAM" id="SignalP"/>
    </source>
</evidence>
<sequence length="343" mass="36522">MRSLLCVPIAMLLATSTAHAVPDTRAGTEHVALRDVAEQRDATRAVHTARPFSVLGLTWDGAAPDDVEVRVRTGERWSAWTHLDPADSGRGTEPLWTGRTDTAEVRARRGAADVTDELRLVAIAPDPSPAPAPREGRGGGPAVVTRAEWGADEHLMTWPPQRTTTKAITVHHTAGTNDYACAQSAELVRGIFQYHAVELKWGDIGYHALVDKCGTVFEGRAGQPWDAADAGRGDVIGGHVAGFNRNTFGVAMMGNFDQVAPTPETVRAVARIAGWKLGQVGVPPDGRTTLTAEGAPRSKFPAGARVPLPTIFGHRDVSNTACPGQHGYEQLDAIRAAARQPAP</sequence>
<feature type="chain" id="PRO_5045968439" evidence="2">
    <location>
        <begin position="21"/>
        <end position="343"/>
    </location>
</feature>
<dbReference type="InterPro" id="IPR015510">
    <property type="entry name" value="PGRP"/>
</dbReference>
<dbReference type="SUPFAM" id="SSF55846">
    <property type="entry name" value="N-acetylmuramoyl-L-alanine amidase-like"/>
    <property type="match status" value="1"/>
</dbReference>
<feature type="domain" description="Peptidoglycan recognition protein family" evidence="4">
    <location>
        <begin position="141"/>
        <end position="295"/>
    </location>
</feature>
<name>A0ABW3FZE6_9PSEU</name>
<dbReference type="PANTHER" id="PTHR11022">
    <property type="entry name" value="PEPTIDOGLYCAN RECOGNITION PROTEIN"/>
    <property type="match status" value="1"/>
</dbReference>
<accession>A0ABW3FZE6</accession>
<dbReference type="SMART" id="SM00644">
    <property type="entry name" value="Ami_2"/>
    <property type="match status" value="1"/>
</dbReference>
<evidence type="ECO:0000259" key="3">
    <source>
        <dbReference type="SMART" id="SM00644"/>
    </source>
</evidence>
<protein>
    <submittedName>
        <fullName evidence="5">Peptidoglycan recognition protein</fullName>
    </submittedName>
</protein>
<comment type="similarity">
    <text evidence="1">Belongs to the N-acetylmuramoyl-L-alanine amidase 2 family.</text>
</comment>
<dbReference type="Proteomes" id="UP001597018">
    <property type="component" value="Unassembled WGS sequence"/>
</dbReference>
<proteinExistence type="inferred from homology"/>